<proteinExistence type="predicted"/>
<evidence type="ECO:0000313" key="3">
    <source>
        <dbReference type="Proteomes" id="UP000712673"/>
    </source>
</evidence>
<dbReference type="GO" id="GO:0003677">
    <property type="term" value="F:DNA binding"/>
    <property type="evidence" value="ECO:0007669"/>
    <property type="project" value="InterPro"/>
</dbReference>
<protein>
    <submittedName>
        <fullName evidence="2">IS1634 family transposase</fullName>
    </submittedName>
</protein>
<dbReference type="NCBIfam" id="NF033559">
    <property type="entry name" value="transpos_IS1634"/>
    <property type="match status" value="1"/>
</dbReference>
<dbReference type="InterPro" id="IPR047654">
    <property type="entry name" value="IS1634_transpos"/>
</dbReference>
<dbReference type="GO" id="GO:0004803">
    <property type="term" value="F:transposase activity"/>
    <property type="evidence" value="ECO:0007669"/>
    <property type="project" value="InterPro"/>
</dbReference>
<dbReference type="Pfam" id="PF01609">
    <property type="entry name" value="DDE_Tnp_1"/>
    <property type="match status" value="1"/>
</dbReference>
<feature type="domain" description="Transposase IS4-like" evidence="1">
    <location>
        <begin position="167"/>
        <end position="459"/>
    </location>
</feature>
<dbReference type="EMBL" id="VGLS01000172">
    <property type="protein sequence ID" value="MBM3223624.1"/>
    <property type="molecule type" value="Genomic_DNA"/>
</dbReference>
<sequence length="537" mass="60009">MYITAVPNRNSPPAILLRESFRDGDKVRTRILANLTSWAPERIDALRRALKGEFDGFTGELQPVCGPIFAVLFALKQLAERVGLLQVLGSDRWAKLILFLILARVAAQGSRLSAVRWASQHAVAETLGLRHFDEDDLYAALDRLAEKQESIEDALYRRTVRQQGGAPTVVLYDVTSSYLEGEQNALAAFGYSRDKKPGKAQIVIGLLTTVEGEPLAVHVYEGNTSDPVTVPEQVHTLQTRFGITEVVFVGDRGMVKAQGKHALTTAGFRYITALTTPQVRRLLQTQVLRTEWFTTHVHEVVHGSVRLILRRSDALRQQAARRRADKWAKLQSLITARNTFVQTSKRAKPVTGLRTLQAWVKRHKLEAFVHVSLHDRRLSATLDTTAQAEATVLDGCYVLETDVPQTALAAQAVYDRYRDLHAVEHDFRTMKTGLLEIRPIFVRKAPRTRAHVLVTMLALKVVRELRRALVAAFGTTDDDKMAVTVEEALLALTRLCLLTYHVQATAVTRLPTPDARQQTILDALGTPLPPPRSLRKM</sequence>
<name>A0A937VYQ7_UNCTE</name>
<dbReference type="AlphaFoldDB" id="A0A937VYQ7"/>
<evidence type="ECO:0000259" key="1">
    <source>
        <dbReference type="Pfam" id="PF01609"/>
    </source>
</evidence>
<dbReference type="PANTHER" id="PTHR34614">
    <property type="match status" value="1"/>
</dbReference>
<evidence type="ECO:0000313" key="2">
    <source>
        <dbReference type="EMBL" id="MBM3223624.1"/>
    </source>
</evidence>
<comment type="caution">
    <text evidence="2">The sequence shown here is derived from an EMBL/GenBank/DDBJ whole genome shotgun (WGS) entry which is preliminary data.</text>
</comment>
<organism evidence="2 3">
    <name type="scientific">Tectimicrobiota bacterium</name>
    <dbReference type="NCBI Taxonomy" id="2528274"/>
    <lineage>
        <taxon>Bacteria</taxon>
        <taxon>Pseudomonadati</taxon>
        <taxon>Nitrospinota/Tectimicrobiota group</taxon>
        <taxon>Candidatus Tectimicrobiota</taxon>
    </lineage>
</organism>
<dbReference type="SUPFAM" id="SSF53098">
    <property type="entry name" value="Ribonuclease H-like"/>
    <property type="match status" value="1"/>
</dbReference>
<reference evidence="2" key="1">
    <citation type="submission" date="2019-03" db="EMBL/GenBank/DDBJ databases">
        <title>Lake Tanganyika Metagenome-Assembled Genomes (MAGs).</title>
        <authorList>
            <person name="Tran P."/>
        </authorList>
    </citation>
    <scope>NUCLEOTIDE SEQUENCE</scope>
    <source>
        <strain evidence="2">K_DeepCast_65m_m2_066</strain>
    </source>
</reference>
<dbReference type="GO" id="GO:0006313">
    <property type="term" value="P:DNA transposition"/>
    <property type="evidence" value="ECO:0007669"/>
    <property type="project" value="InterPro"/>
</dbReference>
<dbReference type="InterPro" id="IPR002559">
    <property type="entry name" value="Transposase_11"/>
</dbReference>
<dbReference type="Proteomes" id="UP000712673">
    <property type="component" value="Unassembled WGS sequence"/>
</dbReference>
<gene>
    <name evidence="2" type="ORF">FJZ47_07475</name>
</gene>
<dbReference type="InterPro" id="IPR012337">
    <property type="entry name" value="RNaseH-like_sf"/>
</dbReference>
<dbReference type="PANTHER" id="PTHR34614:SF2">
    <property type="entry name" value="TRANSPOSASE IS4-LIKE DOMAIN-CONTAINING PROTEIN"/>
    <property type="match status" value="1"/>
</dbReference>
<accession>A0A937VYQ7</accession>